<dbReference type="GO" id="GO:0008270">
    <property type="term" value="F:zinc ion binding"/>
    <property type="evidence" value="ECO:0007669"/>
    <property type="project" value="InterPro"/>
</dbReference>
<sequence length="175" mass="19481">MESCIRFCQGNSADNVLLVYLLYRTSIVSSMLHGNDNANFWRFHSGTVSLACAMRLDAMSDSSIQDRLISKQSERRLFTAIYVLDKAAAFFAGRSPLLASHRGTTALPLDISNAILVRWEAGNSAEFDSLGIDDHTSGRIYPTTSLRARGLIARIREDILAIALNMRQRNPLELM</sequence>
<gene>
    <name evidence="3" type="ORF">BBK36DRAFT_23957</name>
</gene>
<name>A0A2T4AYE8_9HYPO</name>
<dbReference type="AlphaFoldDB" id="A0A2T4AYE8"/>
<reference evidence="4" key="1">
    <citation type="submission" date="2016-07" db="EMBL/GenBank/DDBJ databases">
        <title>Multiple horizontal gene transfer events from other fungi enriched the ability of initially mycotrophic Trichoderma (Ascomycota) to feed on dead plant biomass.</title>
        <authorList>
            <consortium name="DOE Joint Genome Institute"/>
            <person name="Atanasova L."/>
            <person name="Chenthamara K."/>
            <person name="Zhang J."/>
            <person name="Grujic M."/>
            <person name="Henrissat B."/>
            <person name="Kuo A."/>
            <person name="Aerts A."/>
            <person name="Salamov A."/>
            <person name="Lipzen A."/>
            <person name="Labutti K."/>
            <person name="Barry K."/>
            <person name="Miao Y."/>
            <person name="Rahimi M.J."/>
            <person name="Shen Q."/>
            <person name="Grigoriev I.V."/>
            <person name="Kubicek C.P."/>
            <person name="Druzhinina I.S."/>
        </authorList>
    </citation>
    <scope>NUCLEOTIDE SEQUENCE [LARGE SCALE GENOMIC DNA]</scope>
    <source>
        <strain evidence="4">TUCIM 6016</strain>
    </source>
</reference>
<keyword evidence="4" id="KW-1185">Reference proteome</keyword>
<organism evidence="3 4">
    <name type="scientific">Trichoderma citrinoviride</name>
    <dbReference type="NCBI Taxonomy" id="58853"/>
    <lineage>
        <taxon>Eukaryota</taxon>
        <taxon>Fungi</taxon>
        <taxon>Dikarya</taxon>
        <taxon>Ascomycota</taxon>
        <taxon>Pezizomycotina</taxon>
        <taxon>Sordariomycetes</taxon>
        <taxon>Hypocreomycetidae</taxon>
        <taxon>Hypocreales</taxon>
        <taxon>Hypocreaceae</taxon>
        <taxon>Trichoderma</taxon>
    </lineage>
</organism>
<evidence type="ECO:0000313" key="4">
    <source>
        <dbReference type="Proteomes" id="UP000241546"/>
    </source>
</evidence>
<dbReference type="OrthoDB" id="4898680at2759"/>
<dbReference type="CDD" id="cd12148">
    <property type="entry name" value="fungal_TF_MHR"/>
    <property type="match status" value="1"/>
</dbReference>
<dbReference type="InterPro" id="IPR007219">
    <property type="entry name" value="XnlR_reg_dom"/>
</dbReference>
<dbReference type="GeneID" id="36606092"/>
<dbReference type="GO" id="GO:0006351">
    <property type="term" value="P:DNA-templated transcription"/>
    <property type="evidence" value="ECO:0007669"/>
    <property type="project" value="InterPro"/>
</dbReference>
<dbReference type="Pfam" id="PF04082">
    <property type="entry name" value="Fungal_trans"/>
    <property type="match status" value="1"/>
</dbReference>
<evidence type="ECO:0000259" key="2">
    <source>
        <dbReference type="Pfam" id="PF04082"/>
    </source>
</evidence>
<accession>A0A2T4AYE8</accession>
<dbReference type="GO" id="GO:0003677">
    <property type="term" value="F:DNA binding"/>
    <property type="evidence" value="ECO:0007669"/>
    <property type="project" value="InterPro"/>
</dbReference>
<proteinExistence type="predicted"/>
<dbReference type="RefSeq" id="XP_024745425.1">
    <property type="nucleotide sequence ID" value="XM_024897974.1"/>
</dbReference>
<protein>
    <recommendedName>
        <fullName evidence="2">Xylanolytic transcriptional activator regulatory domain-containing protein</fullName>
    </recommendedName>
</protein>
<feature type="domain" description="Xylanolytic transcriptional activator regulatory" evidence="2">
    <location>
        <begin position="36"/>
        <end position="167"/>
    </location>
</feature>
<evidence type="ECO:0000313" key="3">
    <source>
        <dbReference type="EMBL" id="PTB62105.1"/>
    </source>
</evidence>
<dbReference type="EMBL" id="KZ680225">
    <property type="protein sequence ID" value="PTB62105.1"/>
    <property type="molecule type" value="Genomic_DNA"/>
</dbReference>
<keyword evidence="1" id="KW-0539">Nucleus</keyword>
<dbReference type="Proteomes" id="UP000241546">
    <property type="component" value="Unassembled WGS sequence"/>
</dbReference>
<evidence type="ECO:0000256" key="1">
    <source>
        <dbReference type="ARBA" id="ARBA00023242"/>
    </source>
</evidence>